<dbReference type="Gene3D" id="3.90.1140.10">
    <property type="entry name" value="Cyclic phosphodiesterase"/>
    <property type="match status" value="1"/>
</dbReference>
<dbReference type="EMBL" id="BMAT01009824">
    <property type="protein sequence ID" value="GFS14309.1"/>
    <property type="molecule type" value="Genomic_DNA"/>
</dbReference>
<dbReference type="Proteomes" id="UP000762676">
    <property type="component" value="Unassembled WGS sequence"/>
</dbReference>
<dbReference type="GO" id="GO:0034237">
    <property type="term" value="F:protein kinase A regulatory subunit binding"/>
    <property type="evidence" value="ECO:0007669"/>
    <property type="project" value="TreeGrafter"/>
</dbReference>
<dbReference type="InterPro" id="IPR052641">
    <property type="entry name" value="AKAP7_isoform_gamma"/>
</dbReference>
<accession>A0AAV4IUT4</accession>
<comment type="caution">
    <text evidence="2">The sequence shown here is derived from an EMBL/GenBank/DDBJ whole genome shotgun (WGS) entry which is preliminary data.</text>
</comment>
<evidence type="ECO:0000313" key="3">
    <source>
        <dbReference type="Proteomes" id="UP000762676"/>
    </source>
</evidence>
<gene>
    <name evidence="2" type="ORF">ElyMa_004904200</name>
</gene>
<dbReference type="GO" id="GO:0010738">
    <property type="term" value="P:regulation of protein kinase A signaling"/>
    <property type="evidence" value="ECO:0007669"/>
    <property type="project" value="TreeGrafter"/>
</dbReference>
<evidence type="ECO:0000259" key="1">
    <source>
        <dbReference type="Pfam" id="PF10469"/>
    </source>
</evidence>
<dbReference type="PANTHER" id="PTHR15934">
    <property type="entry name" value="RNA 2',3'-CYCLIC PHOSPHODIESTERASE"/>
    <property type="match status" value="1"/>
</dbReference>
<dbReference type="SUPFAM" id="SSF55144">
    <property type="entry name" value="LigT-like"/>
    <property type="match status" value="1"/>
</dbReference>
<dbReference type="GO" id="GO:0005829">
    <property type="term" value="C:cytosol"/>
    <property type="evidence" value="ECO:0007669"/>
    <property type="project" value="TreeGrafter"/>
</dbReference>
<keyword evidence="3" id="KW-1185">Reference proteome</keyword>
<protein>
    <submittedName>
        <fullName evidence="2">A-kinase anchor protein 7 isoform gamma</fullName>
    </submittedName>
</protein>
<dbReference type="PANTHER" id="PTHR15934:SF2">
    <property type="entry name" value="A-KINASE ANCHOR PROTEIN 7-LIKE PHOSPHOESTERASE DOMAIN-CONTAINING PROTEIN"/>
    <property type="match status" value="1"/>
</dbReference>
<dbReference type="InterPro" id="IPR019510">
    <property type="entry name" value="AKAP7-like_phosphoesterase"/>
</dbReference>
<feature type="domain" description="A-kinase anchor protein 7-like phosphoesterase" evidence="1">
    <location>
        <begin position="9"/>
        <end position="198"/>
    </location>
</feature>
<dbReference type="AlphaFoldDB" id="A0AAV4IUT4"/>
<dbReference type="InterPro" id="IPR009097">
    <property type="entry name" value="Cyclic_Pdiesterase"/>
</dbReference>
<sequence>MASKSDRSNYFFCVRLTNPAIRREIKDALDWMVDKEPKFADFCYTPEMIHVTLCEACLQDEEDIALAAKALKDAETILQESLPSSLLTIKGITTFNDLIMIADVEYENDFRKFAEVLKEQLKLKGVKVVERHEFRPHVTILKVNTMRARKAKVGKLNSWLYVNLKDKLFGQQSVNSVHLCKMGYERREDGFYNTPAEIIFRTNVTND</sequence>
<dbReference type="Pfam" id="PF10469">
    <property type="entry name" value="AKAP7_NLS"/>
    <property type="match status" value="1"/>
</dbReference>
<name>A0AAV4IUT4_9GAST</name>
<organism evidence="2 3">
    <name type="scientific">Elysia marginata</name>
    <dbReference type="NCBI Taxonomy" id="1093978"/>
    <lineage>
        <taxon>Eukaryota</taxon>
        <taxon>Metazoa</taxon>
        <taxon>Spiralia</taxon>
        <taxon>Lophotrochozoa</taxon>
        <taxon>Mollusca</taxon>
        <taxon>Gastropoda</taxon>
        <taxon>Heterobranchia</taxon>
        <taxon>Euthyneura</taxon>
        <taxon>Panpulmonata</taxon>
        <taxon>Sacoglossa</taxon>
        <taxon>Placobranchoidea</taxon>
        <taxon>Plakobranchidae</taxon>
        <taxon>Elysia</taxon>
    </lineage>
</organism>
<evidence type="ECO:0000313" key="2">
    <source>
        <dbReference type="EMBL" id="GFS14309.1"/>
    </source>
</evidence>
<reference evidence="2 3" key="1">
    <citation type="journal article" date="2021" name="Elife">
        <title>Chloroplast acquisition without the gene transfer in kleptoplastic sea slugs, Plakobranchus ocellatus.</title>
        <authorList>
            <person name="Maeda T."/>
            <person name="Takahashi S."/>
            <person name="Yoshida T."/>
            <person name="Shimamura S."/>
            <person name="Takaki Y."/>
            <person name="Nagai Y."/>
            <person name="Toyoda A."/>
            <person name="Suzuki Y."/>
            <person name="Arimoto A."/>
            <person name="Ishii H."/>
            <person name="Satoh N."/>
            <person name="Nishiyama T."/>
            <person name="Hasebe M."/>
            <person name="Maruyama T."/>
            <person name="Minagawa J."/>
            <person name="Obokata J."/>
            <person name="Shigenobu S."/>
        </authorList>
    </citation>
    <scope>NUCLEOTIDE SEQUENCE [LARGE SCALE GENOMIC DNA]</scope>
</reference>
<proteinExistence type="predicted"/>